<evidence type="ECO:0000259" key="2">
    <source>
        <dbReference type="Pfam" id="PF21307"/>
    </source>
</evidence>
<feature type="domain" description="Alpha fucosidase A-like C-terminal" evidence="2">
    <location>
        <begin position="702"/>
        <end position="789"/>
    </location>
</feature>
<dbReference type="EMBL" id="WNZW01000002">
    <property type="protein sequence ID" value="MUG45179.1"/>
    <property type="molecule type" value="Genomic_DNA"/>
</dbReference>
<dbReference type="PANTHER" id="PTHR31084:SF0">
    <property type="entry name" value="ALPHA-L-FUCOSIDASE 2"/>
    <property type="match status" value="1"/>
</dbReference>
<evidence type="ECO:0000259" key="3">
    <source>
        <dbReference type="Pfam" id="PF22124"/>
    </source>
</evidence>
<dbReference type="Pfam" id="PF14498">
    <property type="entry name" value="Glyco_hyd_65N_2"/>
    <property type="match status" value="1"/>
</dbReference>
<organism evidence="4 5">
    <name type="scientific">Paenibacillus woosongensis</name>
    <dbReference type="NCBI Taxonomy" id="307580"/>
    <lineage>
        <taxon>Bacteria</taxon>
        <taxon>Bacillati</taxon>
        <taxon>Bacillota</taxon>
        <taxon>Bacilli</taxon>
        <taxon>Bacillales</taxon>
        <taxon>Paenibacillaceae</taxon>
        <taxon>Paenibacillus</taxon>
    </lineage>
</organism>
<proteinExistence type="predicted"/>
<dbReference type="PANTHER" id="PTHR31084">
    <property type="entry name" value="ALPHA-L-FUCOSIDASE 2"/>
    <property type="match status" value="1"/>
</dbReference>
<dbReference type="InterPro" id="IPR027414">
    <property type="entry name" value="GH95_N_dom"/>
</dbReference>
<feature type="domain" description="Glycosyl hydrolase family 95 N-terminal" evidence="1">
    <location>
        <begin position="14"/>
        <end position="263"/>
    </location>
</feature>
<dbReference type="PIRSF" id="PIRSF007663">
    <property type="entry name" value="UCP007663"/>
    <property type="match status" value="1"/>
</dbReference>
<dbReference type="Pfam" id="PF22124">
    <property type="entry name" value="Glyco_hydro_95_cat"/>
    <property type="match status" value="1"/>
</dbReference>
<evidence type="ECO:0000259" key="1">
    <source>
        <dbReference type="Pfam" id="PF14498"/>
    </source>
</evidence>
<keyword evidence="4" id="KW-0378">Hydrolase</keyword>
<dbReference type="AlphaFoldDB" id="A0A7X3CMU1"/>
<dbReference type="Gene3D" id="1.50.10.10">
    <property type="match status" value="1"/>
</dbReference>
<name>A0A7X3CMU1_9BACL</name>
<reference evidence="4 5" key="1">
    <citation type="submission" date="2019-11" db="EMBL/GenBank/DDBJ databases">
        <title>Draft genome sequences of five Paenibacillus species of dairy origin.</title>
        <authorList>
            <person name="Olajide A.M."/>
            <person name="Chen S."/>
            <person name="Lapointe G."/>
        </authorList>
    </citation>
    <scope>NUCLEOTIDE SEQUENCE [LARGE SCALE GENOMIC DNA]</scope>
    <source>
        <strain evidence="4 5">12CR55</strain>
    </source>
</reference>
<evidence type="ECO:0000313" key="4">
    <source>
        <dbReference type="EMBL" id="MUG45179.1"/>
    </source>
</evidence>
<dbReference type="InterPro" id="IPR016518">
    <property type="entry name" value="Alpha-L-fucosidase"/>
</dbReference>
<dbReference type="Pfam" id="PF21307">
    <property type="entry name" value="Glyco_hydro_95_C"/>
    <property type="match status" value="1"/>
</dbReference>
<dbReference type="FunFam" id="1.50.10.10:FF:000028">
    <property type="entry name" value="Alpha-L-fucosidase 2"/>
    <property type="match status" value="1"/>
</dbReference>
<comment type="caution">
    <text evidence="4">The sequence shown here is derived from an EMBL/GenBank/DDBJ whole genome shotgun (WGS) entry which is preliminary data.</text>
</comment>
<protein>
    <submittedName>
        <fullName evidence="4">Glycoside hydrolase family 95 protein</fullName>
    </submittedName>
</protein>
<dbReference type="Gene3D" id="2.70.98.50">
    <property type="entry name" value="putative glycoside hydrolase family protein from bacillus halodurans"/>
    <property type="match status" value="1"/>
</dbReference>
<dbReference type="InterPro" id="IPR049053">
    <property type="entry name" value="AFCA-like_C"/>
</dbReference>
<dbReference type="InterPro" id="IPR054363">
    <property type="entry name" value="GH95_cat"/>
</dbReference>
<evidence type="ECO:0000313" key="5">
    <source>
        <dbReference type="Proteomes" id="UP000447876"/>
    </source>
</evidence>
<dbReference type="InterPro" id="IPR008928">
    <property type="entry name" value="6-hairpin_glycosidase_sf"/>
</dbReference>
<feature type="domain" description="Glycosyl hydrolase family 95 catalytic" evidence="3">
    <location>
        <begin position="291"/>
        <end position="700"/>
    </location>
</feature>
<dbReference type="OrthoDB" id="9802600at2"/>
<dbReference type="RefSeq" id="WP_155610540.1">
    <property type="nucleotide sequence ID" value="NZ_WNZW01000002.1"/>
</dbReference>
<gene>
    <name evidence="4" type="ORF">GNP95_09230</name>
</gene>
<dbReference type="GO" id="GO:0005975">
    <property type="term" value="P:carbohydrate metabolic process"/>
    <property type="evidence" value="ECO:0007669"/>
    <property type="project" value="InterPro"/>
</dbReference>
<sequence>MSKEHCIGSEDTKLWYRCPASRWEEALPIGNGRLGGMVFGGHRSELIALNEDTLWSGFPRDTQNYDALRHLKRSRELIFAGEYKKAERLIEANMLGKRTESYQPLGNLKLEDLGTGEITDYYRELDLDTGIAAVTYCAGGGRLTRRAFVSAVDQVLVVRLEAEEQGTIHLSVALDSPLQHSVGACEQGTGLVMRGRAPSHIANNHRGDHPQSILYEDGLGLSYEAHMRVLHDGGNLAVRSGRLEIAGASSVTLLLAAATDYAGYRVMPGTDTGISTAKKCRQPLEAAARYGYDRLLSRHIEDHRALFRRVELELELDPQLSAEGSSLPTDERLKTYRGGTPDPMLEALYFQYGRYLLMASSRPGTQPAHLQGIWNPHMQPPWNSNYTTNINTEMNYWPAEICNLSELHEPLFRMIQDLSETGARTARIHYGCRGWTAHHNVDLWRSAGPSDGEPSWAFWPMGGVWLSRHLWEHYTFTRDRQFLAETAYPLMKGAAEFCLDWLVPAPGGELVTAPSTSPENKFLTEEGEPCSVSAASTMDLYLIRELFGHCLQAAELLDVDGEFAHQLAEALDRMAKPAIGTDGRLQEWSGDYPEAEPGHRHVSHLYGLYPGNAITPSRTPDFAEAARKTLESRIAQGGGHTGWSCAWLINLYARLKDGNTAHRFVNTLLSRSTYPNLFDDHPPFQIDGNFGGTAGIAEMLLQSHEETIELLPALPEAWKNGRFSGLKARGGFTVSAAWENGRLRSAELTPTLTGWCSVQYAEPLFVQSSDGSIVNTGERFWAESGETYFIQLRN</sequence>
<accession>A0A7X3CMU1</accession>
<dbReference type="GO" id="GO:0004560">
    <property type="term" value="F:alpha-L-fucosidase activity"/>
    <property type="evidence" value="ECO:0007669"/>
    <property type="project" value="InterPro"/>
</dbReference>
<dbReference type="InterPro" id="IPR012341">
    <property type="entry name" value="6hp_glycosidase-like_sf"/>
</dbReference>
<dbReference type="SUPFAM" id="SSF48208">
    <property type="entry name" value="Six-hairpin glycosidases"/>
    <property type="match status" value="1"/>
</dbReference>
<dbReference type="Proteomes" id="UP000447876">
    <property type="component" value="Unassembled WGS sequence"/>
</dbReference>